<name>A0A6N2KS92_SALVM</name>
<comment type="similarity">
    <text evidence="1">Belongs to the STXBP/unc-18/SEC1 family.</text>
</comment>
<dbReference type="Gene3D" id="3.40.50.1910">
    <property type="match status" value="1"/>
</dbReference>
<organism evidence="3">
    <name type="scientific">Salix viminalis</name>
    <name type="common">Common osier</name>
    <name type="synonym">Basket willow</name>
    <dbReference type="NCBI Taxonomy" id="40686"/>
    <lineage>
        <taxon>Eukaryota</taxon>
        <taxon>Viridiplantae</taxon>
        <taxon>Streptophyta</taxon>
        <taxon>Embryophyta</taxon>
        <taxon>Tracheophyta</taxon>
        <taxon>Spermatophyta</taxon>
        <taxon>Magnoliopsida</taxon>
        <taxon>eudicotyledons</taxon>
        <taxon>Gunneridae</taxon>
        <taxon>Pentapetalae</taxon>
        <taxon>rosids</taxon>
        <taxon>fabids</taxon>
        <taxon>Malpighiales</taxon>
        <taxon>Salicaceae</taxon>
        <taxon>Saliceae</taxon>
        <taxon>Salix</taxon>
    </lineage>
</organism>
<evidence type="ECO:0008006" key="4">
    <source>
        <dbReference type="Google" id="ProtNLM"/>
    </source>
</evidence>
<dbReference type="Gene3D" id="1.25.40.60">
    <property type="match status" value="1"/>
</dbReference>
<gene>
    <name evidence="3" type="ORF">SVIM_LOCUS124670</name>
</gene>
<dbReference type="Pfam" id="PF00995">
    <property type="entry name" value="Sec1"/>
    <property type="match status" value="1"/>
</dbReference>
<dbReference type="GO" id="GO:0016192">
    <property type="term" value="P:vesicle-mediated transport"/>
    <property type="evidence" value="ECO:0007669"/>
    <property type="project" value="InterPro"/>
</dbReference>
<dbReference type="PANTHER" id="PTHR11679">
    <property type="entry name" value="VESICLE PROTEIN SORTING-ASSOCIATED"/>
    <property type="match status" value="1"/>
</dbReference>
<dbReference type="InterPro" id="IPR027482">
    <property type="entry name" value="Sec1-like_dom2"/>
</dbReference>
<dbReference type="AlphaFoldDB" id="A0A6N2KS92"/>
<dbReference type="InterPro" id="IPR043127">
    <property type="entry name" value="Sec-1-like_dom3a"/>
</dbReference>
<dbReference type="Gene3D" id="3.90.830.10">
    <property type="entry name" value="Syntaxin Binding Protein 1, Chain A, domain 2"/>
    <property type="match status" value="1"/>
</dbReference>
<dbReference type="InterPro" id="IPR001619">
    <property type="entry name" value="Sec1-like"/>
</dbReference>
<dbReference type="EMBL" id="CAADRP010000668">
    <property type="protein sequence ID" value="VFU30884.1"/>
    <property type="molecule type" value="Genomic_DNA"/>
</dbReference>
<protein>
    <recommendedName>
        <fullName evidence="4">SNARE-interacting protein KEULE</fullName>
    </recommendedName>
</protein>
<dbReference type="InterPro" id="IPR036045">
    <property type="entry name" value="Sec1-like_sf"/>
</dbReference>
<proteinExistence type="inferred from homology"/>
<accession>A0A6N2KS92</accession>
<feature type="region of interest" description="Disordered" evidence="2">
    <location>
        <begin position="515"/>
        <end position="557"/>
    </location>
</feature>
<sequence length="625" mass="71420">MDGGLSLCSLFFYVPMLLILSRFDLCNAGGVLITGFILQCYHVLVRHVWEISFIQKVCEKFYLLPHTSLTFWKFKLTNVSQLIFFSCLHMKGICFLQFPYFKRTGFSYQERFKCINSYRCIERDSQGFITGNERALEELFVDEEDTRKGHACLNVMASRIATVFASLREFPFVRYRAAKSLDVTTMTTFRDLIPTKLAARVWDCLIQYKQKTEHFPQTETCELLILDRSIDQIAPIIHEWTYDAMCHDHLNMEGNKYVHEVLSKAGGPPEKKDVLLEGHDPVWLELRHAHIADASERLHKKMTNFVSKNKAAKIQYGSRDGGELSTRDLQQMVQALPQYSEQIDKLSLHVEIAEKINRIITELGLRELGQLEQDLVFGDAGMTDVIKFLTTKEDATRENKLRLLMILAAIYPEKFEGEKGQNIVKLARLPQDDMNAVNNMRLLGGASETNKSSTSAFSLKFDIHEKKCAARKDRTGAEETTWQLSRFYPMIEELIDKLNKGELSKDEYPCMNDPSPTFHGTSQSTPMHQAPAPHSMRSRRTSTWARPRNSDEGYSSDSVLRHASSDFKKMGQRIFVFIVGGATRSELRVCHKLTSKLQREVILGSSSLDDPPQFITAKAETADSK</sequence>
<dbReference type="FunFam" id="3.90.830.10:FF:000008">
    <property type="entry name" value="SNARE-interacting protein KEULE"/>
    <property type="match status" value="1"/>
</dbReference>
<feature type="compositionally biased region" description="Polar residues" evidence="2">
    <location>
        <begin position="515"/>
        <end position="527"/>
    </location>
</feature>
<evidence type="ECO:0000256" key="2">
    <source>
        <dbReference type="SAM" id="MobiDB-lite"/>
    </source>
</evidence>
<evidence type="ECO:0000256" key="1">
    <source>
        <dbReference type="ARBA" id="ARBA00009884"/>
    </source>
</evidence>
<reference evidence="3" key="1">
    <citation type="submission" date="2019-03" db="EMBL/GenBank/DDBJ databases">
        <authorList>
            <person name="Mank J."/>
            <person name="Almeida P."/>
        </authorList>
    </citation>
    <scope>NUCLEOTIDE SEQUENCE</scope>
    <source>
        <strain evidence="3">78183</strain>
    </source>
</reference>
<evidence type="ECO:0000313" key="3">
    <source>
        <dbReference type="EMBL" id="VFU30884.1"/>
    </source>
</evidence>
<dbReference type="SUPFAM" id="SSF56815">
    <property type="entry name" value="Sec1/munc18-like (SM) proteins"/>
    <property type="match status" value="1"/>
</dbReference>